<feature type="domain" description="Integrase catalytic" evidence="1">
    <location>
        <begin position="122"/>
        <end position="284"/>
    </location>
</feature>
<gene>
    <name evidence="2" type="ORF">F3N42_07445</name>
</gene>
<dbReference type="AlphaFoldDB" id="A0A5N0TDT0"/>
<dbReference type="Proteomes" id="UP000325372">
    <property type="component" value="Unassembled WGS sequence"/>
</dbReference>
<dbReference type="InterPro" id="IPR001584">
    <property type="entry name" value="Integrase_cat-core"/>
</dbReference>
<evidence type="ECO:0000313" key="2">
    <source>
        <dbReference type="EMBL" id="KAA9131996.1"/>
    </source>
</evidence>
<accession>A0A5N0TDT0</accession>
<dbReference type="InterPro" id="IPR048020">
    <property type="entry name" value="Transpos_IS3"/>
</dbReference>
<dbReference type="Gene3D" id="3.30.420.10">
    <property type="entry name" value="Ribonuclease H-like superfamily/Ribonuclease H"/>
    <property type="match status" value="1"/>
</dbReference>
<dbReference type="Pfam" id="PF00665">
    <property type="entry name" value="rve"/>
    <property type="match status" value="1"/>
</dbReference>
<protein>
    <submittedName>
        <fullName evidence="2">IS3 family transposase</fullName>
    </submittedName>
</protein>
<evidence type="ECO:0000259" key="1">
    <source>
        <dbReference type="PROSITE" id="PS50994"/>
    </source>
</evidence>
<dbReference type="InterPro" id="IPR050900">
    <property type="entry name" value="Transposase_IS3/IS150/IS904"/>
</dbReference>
<dbReference type="PROSITE" id="PS50994">
    <property type="entry name" value="INTEGRASE"/>
    <property type="match status" value="1"/>
</dbReference>
<dbReference type="PANTHER" id="PTHR46889:SF4">
    <property type="entry name" value="TRANSPOSASE INSO FOR INSERTION SEQUENCE ELEMENT IS911B-RELATED"/>
    <property type="match status" value="1"/>
</dbReference>
<sequence>MKFAFIEENRKTSNIRHLCHLLGVSRSGYYAWRARPVSAHRRHDERLKAVIGELHQGFRRCYGAPRLHRALVQRGWRCSRRRINRLMRELGIKASSTGLYQWRPGRQALYSSTSNRLAELDTPRRPGHQWAGDFTYVRTRQGWLYHAVVLDLYSRQVVGWSFGRKRGTELTTSALNMALARAHPVPGCLFHSDQGIEYAAHEYRDLLRSAGLVRSMSRKGKLLDNAMVESYFHSMKSECVRRRTFNDRIEATAKIVAYTEFYNRERLHSSLGYRTPQEYAKLCA</sequence>
<dbReference type="InterPro" id="IPR025948">
    <property type="entry name" value="HTH-like_dom"/>
</dbReference>
<dbReference type="PANTHER" id="PTHR46889">
    <property type="entry name" value="TRANSPOSASE INSF FOR INSERTION SEQUENCE IS3B-RELATED"/>
    <property type="match status" value="1"/>
</dbReference>
<dbReference type="GO" id="GO:0015074">
    <property type="term" value="P:DNA integration"/>
    <property type="evidence" value="ECO:0007669"/>
    <property type="project" value="InterPro"/>
</dbReference>
<dbReference type="InterPro" id="IPR036397">
    <property type="entry name" value="RNaseH_sf"/>
</dbReference>
<organism evidence="2 3">
    <name type="scientific">Marinihelvus fidelis</name>
    <dbReference type="NCBI Taxonomy" id="2613842"/>
    <lineage>
        <taxon>Bacteria</taxon>
        <taxon>Pseudomonadati</taxon>
        <taxon>Pseudomonadota</taxon>
        <taxon>Gammaproteobacteria</taxon>
        <taxon>Chromatiales</taxon>
        <taxon>Wenzhouxiangellaceae</taxon>
        <taxon>Marinihelvus</taxon>
    </lineage>
</organism>
<reference evidence="2 3" key="1">
    <citation type="submission" date="2019-09" db="EMBL/GenBank/DDBJ databases">
        <title>Wenzhouxiangella sp. Genome sequencing and assembly.</title>
        <authorList>
            <person name="Zhang R."/>
        </authorList>
    </citation>
    <scope>NUCLEOTIDE SEQUENCE [LARGE SCALE GENOMIC DNA]</scope>
    <source>
        <strain evidence="2 3">W260</strain>
    </source>
</reference>
<evidence type="ECO:0000313" key="3">
    <source>
        <dbReference type="Proteomes" id="UP000325372"/>
    </source>
</evidence>
<keyword evidence="3" id="KW-1185">Reference proteome</keyword>
<dbReference type="InterPro" id="IPR012337">
    <property type="entry name" value="RNaseH-like_sf"/>
</dbReference>
<dbReference type="SUPFAM" id="SSF53098">
    <property type="entry name" value="Ribonuclease H-like"/>
    <property type="match status" value="1"/>
</dbReference>
<dbReference type="EMBL" id="VYXP01000004">
    <property type="protein sequence ID" value="KAA9131996.1"/>
    <property type="molecule type" value="Genomic_DNA"/>
</dbReference>
<dbReference type="RefSeq" id="WP_150863786.1">
    <property type="nucleotide sequence ID" value="NZ_VYXP01000004.1"/>
</dbReference>
<dbReference type="Pfam" id="PF13333">
    <property type="entry name" value="rve_2"/>
    <property type="match status" value="1"/>
</dbReference>
<dbReference type="Pfam" id="PF13276">
    <property type="entry name" value="HTH_21"/>
    <property type="match status" value="1"/>
</dbReference>
<proteinExistence type="predicted"/>
<comment type="caution">
    <text evidence="2">The sequence shown here is derived from an EMBL/GenBank/DDBJ whole genome shotgun (WGS) entry which is preliminary data.</text>
</comment>
<dbReference type="GO" id="GO:0003676">
    <property type="term" value="F:nucleic acid binding"/>
    <property type="evidence" value="ECO:0007669"/>
    <property type="project" value="InterPro"/>
</dbReference>
<dbReference type="NCBIfam" id="NF033516">
    <property type="entry name" value="transpos_IS3"/>
    <property type="match status" value="1"/>
</dbReference>
<name>A0A5N0TDT0_9GAMM</name>